<protein>
    <submittedName>
        <fullName evidence="2">Uncharacterized protein</fullName>
    </submittedName>
</protein>
<name>A0A232EL34_9HYME</name>
<proteinExistence type="predicted"/>
<evidence type="ECO:0000313" key="2">
    <source>
        <dbReference type="EMBL" id="OXU19074.1"/>
    </source>
</evidence>
<keyword evidence="1" id="KW-1133">Transmembrane helix</keyword>
<keyword evidence="3" id="KW-1185">Reference proteome</keyword>
<dbReference type="Proteomes" id="UP000215335">
    <property type="component" value="Unassembled WGS sequence"/>
</dbReference>
<keyword evidence="1" id="KW-0472">Membrane</keyword>
<evidence type="ECO:0000313" key="3">
    <source>
        <dbReference type="Proteomes" id="UP000215335"/>
    </source>
</evidence>
<feature type="non-terminal residue" evidence="2">
    <location>
        <position position="198"/>
    </location>
</feature>
<keyword evidence="1" id="KW-0812">Transmembrane</keyword>
<reference evidence="2 3" key="1">
    <citation type="journal article" date="2017" name="Curr. Biol.">
        <title>The Evolution of Venom by Co-option of Single-Copy Genes.</title>
        <authorList>
            <person name="Martinson E.O."/>
            <person name="Mrinalini"/>
            <person name="Kelkar Y.D."/>
            <person name="Chang C.H."/>
            <person name="Werren J.H."/>
        </authorList>
    </citation>
    <scope>NUCLEOTIDE SEQUENCE [LARGE SCALE GENOMIC DNA]</scope>
    <source>
        <strain evidence="2 3">Alberta</strain>
        <tissue evidence="2">Whole body</tissue>
    </source>
</reference>
<comment type="caution">
    <text evidence="2">The sequence shown here is derived from an EMBL/GenBank/DDBJ whole genome shotgun (WGS) entry which is preliminary data.</text>
</comment>
<organism evidence="2 3">
    <name type="scientific">Trichomalopsis sarcophagae</name>
    <dbReference type="NCBI Taxonomy" id="543379"/>
    <lineage>
        <taxon>Eukaryota</taxon>
        <taxon>Metazoa</taxon>
        <taxon>Ecdysozoa</taxon>
        <taxon>Arthropoda</taxon>
        <taxon>Hexapoda</taxon>
        <taxon>Insecta</taxon>
        <taxon>Pterygota</taxon>
        <taxon>Neoptera</taxon>
        <taxon>Endopterygota</taxon>
        <taxon>Hymenoptera</taxon>
        <taxon>Apocrita</taxon>
        <taxon>Proctotrupomorpha</taxon>
        <taxon>Chalcidoidea</taxon>
        <taxon>Pteromalidae</taxon>
        <taxon>Pteromalinae</taxon>
        <taxon>Trichomalopsis</taxon>
    </lineage>
</organism>
<gene>
    <name evidence="2" type="ORF">TSAR_006209</name>
</gene>
<sequence>MHLKENKNTHFFWFGPRDRPLCLVDKMKKTYEFSWRKLHANRSFYHLFLPNKSLVINSVHVLYVTRSGRANSGNTLLPSCQASGSPRRRGALGARLRTIFSHPRPGFQTFKTRTETAADYDMASSTPSSAAVFASVLAIFTMAIAPMGCKWVMKLLHRNGPPCGLIAIFTGCVQKVNDGERCEQNVETRAVTISRYTD</sequence>
<dbReference type="AlphaFoldDB" id="A0A232EL34"/>
<dbReference type="EMBL" id="NNAY01003634">
    <property type="protein sequence ID" value="OXU19074.1"/>
    <property type="molecule type" value="Genomic_DNA"/>
</dbReference>
<evidence type="ECO:0000256" key="1">
    <source>
        <dbReference type="SAM" id="Phobius"/>
    </source>
</evidence>
<accession>A0A232EL34</accession>
<feature type="transmembrane region" description="Helical" evidence="1">
    <location>
        <begin position="130"/>
        <end position="149"/>
    </location>
</feature>